<dbReference type="Proteomes" id="UP001218188">
    <property type="component" value="Unassembled WGS sequence"/>
</dbReference>
<proteinExistence type="predicted"/>
<dbReference type="AlphaFoldDB" id="A0AAD6S268"/>
<evidence type="ECO:0000313" key="3">
    <source>
        <dbReference type="Proteomes" id="UP001218188"/>
    </source>
</evidence>
<gene>
    <name evidence="2" type="ORF">C8F04DRAFT_1197657</name>
</gene>
<keyword evidence="3" id="KW-1185">Reference proteome</keyword>
<feature type="compositionally biased region" description="Basic and acidic residues" evidence="1">
    <location>
        <begin position="458"/>
        <end position="469"/>
    </location>
</feature>
<evidence type="ECO:0000256" key="1">
    <source>
        <dbReference type="SAM" id="MobiDB-lite"/>
    </source>
</evidence>
<feature type="region of interest" description="Disordered" evidence="1">
    <location>
        <begin position="1"/>
        <end position="33"/>
    </location>
</feature>
<name>A0AAD6S268_9AGAR</name>
<feature type="compositionally biased region" description="Basic and acidic residues" evidence="1">
    <location>
        <begin position="1"/>
        <end position="18"/>
    </location>
</feature>
<reference evidence="2" key="1">
    <citation type="submission" date="2023-03" db="EMBL/GenBank/DDBJ databases">
        <title>Massive genome expansion in bonnet fungi (Mycena s.s.) driven by repeated elements and novel gene families across ecological guilds.</title>
        <authorList>
            <consortium name="Lawrence Berkeley National Laboratory"/>
            <person name="Harder C.B."/>
            <person name="Miyauchi S."/>
            <person name="Viragh M."/>
            <person name="Kuo A."/>
            <person name="Thoen E."/>
            <person name="Andreopoulos B."/>
            <person name="Lu D."/>
            <person name="Skrede I."/>
            <person name="Drula E."/>
            <person name="Henrissat B."/>
            <person name="Morin E."/>
            <person name="Kohler A."/>
            <person name="Barry K."/>
            <person name="LaButti K."/>
            <person name="Morin E."/>
            <person name="Salamov A."/>
            <person name="Lipzen A."/>
            <person name="Mereny Z."/>
            <person name="Hegedus B."/>
            <person name="Baldrian P."/>
            <person name="Stursova M."/>
            <person name="Weitz H."/>
            <person name="Taylor A."/>
            <person name="Grigoriev I.V."/>
            <person name="Nagy L.G."/>
            <person name="Martin F."/>
            <person name="Kauserud H."/>
        </authorList>
    </citation>
    <scope>NUCLEOTIDE SEQUENCE</scope>
    <source>
        <strain evidence="2">CBHHK200</strain>
    </source>
</reference>
<accession>A0AAD6S268</accession>
<dbReference type="EMBL" id="JARJCM010000292">
    <property type="protein sequence ID" value="KAJ7019469.1"/>
    <property type="molecule type" value="Genomic_DNA"/>
</dbReference>
<sequence>MHEHPSTDHAKGGVDSSRRLSCSGRKTGRGRLRAGRNGACVCGERKGPAGSCAVAIVSYRSPRKTTRRVEPPHLHVRQSVRPRAPTEIISRRTNDRRPRVRTLYRPSTTKKNAWWYPREAVVQTQFPPFIPPHVLAKRDTWSRTWDDRRRGRARSDRKGTDRYTVSIATYAPRGPRPRMRPEAVAIIPEEGEIKGGESRQSTRAPSRRCQAGETGCAGILVARRGGRKNRRGSPHRRTALRPHAHRHPLCPYAYAHTYVRVCALMGEDAYAQSSPLESPSTWPTRVPKVLRENSAPPSCTDVPRAHGICIRLHTQSFPRGGRLNRRGGCAPTPTRYCVAGWASSMSLVMSRRGGRDRENAEAGASASACRGSWRPIPECVREVRDRGERTHARVRDASRRFGDGLAIVVNREGVRAPRARKCSGLMAHQDVKVVLVRFLRSPPFPSGLRTSSGARAGRGKEWSSRESSTRRGAQGLDAKSEYCWDPVSRGYSFKGGGVFLDKKGMVNIRIWVNLTR</sequence>
<comment type="caution">
    <text evidence="2">The sequence shown here is derived from an EMBL/GenBank/DDBJ whole genome shotgun (WGS) entry which is preliminary data.</text>
</comment>
<evidence type="ECO:0000313" key="2">
    <source>
        <dbReference type="EMBL" id="KAJ7019469.1"/>
    </source>
</evidence>
<organism evidence="2 3">
    <name type="scientific">Mycena alexandri</name>
    <dbReference type="NCBI Taxonomy" id="1745969"/>
    <lineage>
        <taxon>Eukaryota</taxon>
        <taxon>Fungi</taxon>
        <taxon>Dikarya</taxon>
        <taxon>Basidiomycota</taxon>
        <taxon>Agaricomycotina</taxon>
        <taxon>Agaricomycetes</taxon>
        <taxon>Agaricomycetidae</taxon>
        <taxon>Agaricales</taxon>
        <taxon>Marasmiineae</taxon>
        <taxon>Mycenaceae</taxon>
        <taxon>Mycena</taxon>
    </lineage>
</organism>
<protein>
    <submittedName>
        <fullName evidence="2">Uncharacterized protein</fullName>
    </submittedName>
</protein>
<feature type="region of interest" description="Disordered" evidence="1">
    <location>
        <begin position="447"/>
        <end position="473"/>
    </location>
</feature>